<evidence type="ECO:0000313" key="3">
    <source>
        <dbReference type="Proteomes" id="UP000001940"/>
    </source>
</evidence>
<dbReference type="Bgee" id="WBGene00020728">
    <property type="expression patterns" value="Expressed in material anatomical entity and 1 other cell type or tissue"/>
</dbReference>
<sequence>MWRFLVILTLISIIFCIGFWIQISNYRVRAHRREFESVEPFNNFKFFNEIGQVEDENENSCYPYMVHSIEADILGLISPMIFSCNSPMGNWANFSDGILTISERIFEKRKAEQNQNFTCVYAEIVPKTELPNGTILAEASKLETPIEPGIPTKIESEQFVVFCRDPFGNHFYNKTFFNFLPRSETLTNLSSSDESLMILSISGMSHNQAMRHLKRSLKFAADNEFQSFSMFNQRSQDNLENSLKTFGGSEKVWNIAKNNGCPTFLNTDSPKFSKMYGYQFDYHSNLYSSFNKQYLGQVDNCISDGSVTVEDAITLWTNFSLTFHPNLCHFSLLHFTEVAGPGDGKIVNIDEVLNNSLEILQSFGVLHNTTVVILSDGGTGNSTIFETETGKLESRYGVFLIRLSDSYRKRFPENAEILKKNVDRLITNQDVAETLKHIIYDQNQENVTFENSLLSRENSKSRSCDIAGIEDEFCICSKLAQIGIDKRPEILRNLLKIVKHEFSGQKCILNIEIDSENLKFRIYRSITFFKFFGFLTTATVKLEKGFSKPIRLKFGGKARFLSLEPDDLELREPLKFIESNHSLEMDRVSDNCYRNIMAAFQKF</sequence>
<dbReference type="HOGENOM" id="CLU_039778_0_0_1"/>
<proteinExistence type="predicted"/>
<dbReference type="PANTHER" id="PTHR10974">
    <property type="entry name" value="FI08016P-RELATED"/>
    <property type="match status" value="1"/>
</dbReference>
<dbReference type="Proteomes" id="UP000001940">
    <property type="component" value="Chromosome IV"/>
</dbReference>
<dbReference type="PIR" id="T33042">
    <property type="entry name" value="T33042"/>
</dbReference>
<dbReference type="Pfam" id="PF02995">
    <property type="entry name" value="DUF229"/>
    <property type="match status" value="1"/>
</dbReference>
<reference evidence="2 3" key="1">
    <citation type="journal article" date="1998" name="Science">
        <title>Genome sequence of the nematode C. elegans: a platform for investigating biology.</title>
        <authorList>
            <consortium name="The C. elegans sequencing consortium"/>
            <person name="Sulson J.E."/>
            <person name="Waterston R."/>
        </authorList>
    </citation>
    <scope>NUCLEOTIDE SEQUENCE [LARGE SCALE GENOMIC DNA]</scope>
    <source>
        <strain evidence="2 3">Bristol N2</strain>
    </source>
</reference>
<dbReference type="STRING" id="6239.T23E1.1.1"/>
<name>O45205_CAEEL</name>
<gene>
    <name evidence="2" type="ORF">CELE_T23E1.1</name>
    <name evidence="2 4" type="ORF">T23E1.1</name>
</gene>
<protein>
    <submittedName>
        <fullName evidence="2">Sulfatase domain-containing protein</fullName>
    </submittedName>
</protein>
<organism evidence="2 3">
    <name type="scientific">Caenorhabditis elegans</name>
    <dbReference type="NCBI Taxonomy" id="6239"/>
    <lineage>
        <taxon>Eukaryota</taxon>
        <taxon>Metazoa</taxon>
        <taxon>Ecdysozoa</taxon>
        <taxon>Nematoda</taxon>
        <taxon>Chromadorea</taxon>
        <taxon>Rhabditida</taxon>
        <taxon>Rhabditina</taxon>
        <taxon>Rhabditomorpha</taxon>
        <taxon>Rhabditoidea</taxon>
        <taxon>Rhabditidae</taxon>
        <taxon>Peloderinae</taxon>
        <taxon>Caenorhabditis</taxon>
    </lineage>
</organism>
<evidence type="ECO:0000313" key="4">
    <source>
        <dbReference type="WormBase" id="T23E1.1"/>
    </source>
</evidence>
<evidence type="ECO:0000256" key="1">
    <source>
        <dbReference type="SAM" id="Phobius"/>
    </source>
</evidence>
<dbReference type="PaxDb" id="6239-T23E1.1"/>
<dbReference type="PANTHER" id="PTHR10974:SF72">
    <property type="entry name" value="SULFATASE DOMAIN-CONTAINING PROTEIN"/>
    <property type="match status" value="1"/>
</dbReference>
<keyword evidence="1" id="KW-0472">Membrane</keyword>
<dbReference type="InterPro" id="IPR004245">
    <property type="entry name" value="DUF229"/>
</dbReference>
<dbReference type="eggNOG" id="ENOG502RT5Q">
    <property type="taxonomic scope" value="Eukaryota"/>
</dbReference>
<dbReference type="AGR" id="WB:WBGene00020728"/>
<dbReference type="FunCoup" id="O45205">
    <property type="interactions" value="45"/>
</dbReference>
<dbReference type="Gene3D" id="3.40.720.10">
    <property type="entry name" value="Alkaline Phosphatase, subunit A"/>
    <property type="match status" value="1"/>
</dbReference>
<accession>O45205</accession>
<dbReference type="WormBase" id="T23E1.1">
    <property type="protein sequence ID" value="CE52406"/>
    <property type="gene ID" value="WBGene00020728"/>
</dbReference>
<dbReference type="AlphaFoldDB" id="O45205"/>
<dbReference type="PhylomeDB" id="O45205"/>
<evidence type="ECO:0000313" key="2">
    <source>
        <dbReference type="EMBL" id="CCD74001.2"/>
    </source>
</evidence>
<dbReference type="InParanoid" id="O45205"/>
<keyword evidence="1" id="KW-1133">Transmembrane helix</keyword>
<feature type="transmembrane region" description="Helical" evidence="1">
    <location>
        <begin position="6"/>
        <end position="23"/>
    </location>
</feature>
<dbReference type="OrthoDB" id="413313at2759"/>
<dbReference type="UCSC" id="T23E1.1">
    <property type="organism name" value="c. elegans"/>
</dbReference>
<dbReference type="EMBL" id="BX284604">
    <property type="protein sequence ID" value="CCD74001.2"/>
    <property type="molecule type" value="Genomic_DNA"/>
</dbReference>
<keyword evidence="1" id="KW-0812">Transmembrane</keyword>
<dbReference type="InterPro" id="IPR017850">
    <property type="entry name" value="Alkaline_phosphatase_core_sf"/>
</dbReference>
<keyword evidence="3" id="KW-1185">Reference proteome</keyword>